<dbReference type="AlphaFoldDB" id="A0A5M8PI02"/>
<dbReference type="EMBL" id="VXIT01000013">
    <property type="protein sequence ID" value="KAA6408618.1"/>
    <property type="molecule type" value="Genomic_DNA"/>
</dbReference>
<name>A0A5M8PI02_9LECA</name>
<dbReference type="OrthoDB" id="10254945at2759"/>
<comment type="caution">
    <text evidence="1">The sequence shown here is derived from an EMBL/GenBank/DDBJ whole genome shotgun (WGS) entry which is preliminary data.</text>
</comment>
<dbReference type="Proteomes" id="UP000324767">
    <property type="component" value="Unassembled WGS sequence"/>
</dbReference>
<proteinExistence type="predicted"/>
<gene>
    <name evidence="1" type="ORF">FRX48_07700</name>
</gene>
<sequence length="286" mass="33400">MLSCMAHANICQSSPSDTRYFEWNLSKIAPHIRIRWFKQTDPGFTHLKAFAVTRRNLSSRIYLKGPLQTGNGSDIFLNSVYLENLSKGNMPLSQLLRLQLYMALTISHELAHAIGYAVSMETYEPFFADQRLSELGRAWENEVFGGMAEMIFETDARNPLAFAKWPTYNDKPEPQLGVLDMRGPKRYTTWYFVSMKWITDIQQQGFWDVAGGATKLLIPKRIGFQKKYKYDDYDRDWDRRRSSEGRWPGDSRGRVFREEIDEGWEEEVVVPEDFFDSDAEWENIDI</sequence>
<accession>A0A5M8PI02</accession>
<organism evidence="1 2">
    <name type="scientific">Lasallia pustulata</name>
    <dbReference type="NCBI Taxonomy" id="136370"/>
    <lineage>
        <taxon>Eukaryota</taxon>
        <taxon>Fungi</taxon>
        <taxon>Dikarya</taxon>
        <taxon>Ascomycota</taxon>
        <taxon>Pezizomycotina</taxon>
        <taxon>Lecanoromycetes</taxon>
        <taxon>OSLEUM clade</taxon>
        <taxon>Umbilicariomycetidae</taxon>
        <taxon>Umbilicariales</taxon>
        <taxon>Umbilicariaceae</taxon>
        <taxon>Lasallia</taxon>
    </lineage>
</organism>
<reference evidence="1 2" key="1">
    <citation type="submission" date="2019-09" db="EMBL/GenBank/DDBJ databases">
        <title>The hologenome of the rock-dwelling lichen Lasallia pustulata.</title>
        <authorList>
            <person name="Greshake Tzovaras B."/>
            <person name="Segers F."/>
            <person name="Bicker A."/>
            <person name="Dal Grande F."/>
            <person name="Otte J."/>
            <person name="Hankeln T."/>
            <person name="Schmitt I."/>
            <person name="Ebersberger I."/>
        </authorList>
    </citation>
    <scope>NUCLEOTIDE SEQUENCE [LARGE SCALE GENOMIC DNA]</scope>
    <source>
        <strain evidence="1">A1-1</strain>
    </source>
</reference>
<protein>
    <submittedName>
        <fullName evidence="1">Uncharacterized protein</fullName>
    </submittedName>
</protein>
<evidence type="ECO:0000313" key="1">
    <source>
        <dbReference type="EMBL" id="KAA6408618.1"/>
    </source>
</evidence>
<evidence type="ECO:0000313" key="2">
    <source>
        <dbReference type="Proteomes" id="UP000324767"/>
    </source>
</evidence>